<name>A0ACB8YUR0_CICIN</name>
<comment type="caution">
    <text evidence="1">The sequence shown here is derived from an EMBL/GenBank/DDBJ whole genome shotgun (WGS) entry which is preliminary data.</text>
</comment>
<reference evidence="2" key="1">
    <citation type="journal article" date="2022" name="Mol. Ecol. Resour.">
        <title>The genomes of chicory, endive, great burdock and yacon provide insights into Asteraceae palaeo-polyploidization history and plant inulin production.</title>
        <authorList>
            <person name="Fan W."/>
            <person name="Wang S."/>
            <person name="Wang H."/>
            <person name="Wang A."/>
            <person name="Jiang F."/>
            <person name="Liu H."/>
            <person name="Zhao H."/>
            <person name="Xu D."/>
            <person name="Zhang Y."/>
        </authorList>
    </citation>
    <scope>NUCLEOTIDE SEQUENCE [LARGE SCALE GENOMIC DNA]</scope>
    <source>
        <strain evidence="2">cv. Punajuju</strain>
    </source>
</reference>
<keyword evidence="2" id="KW-1185">Reference proteome</keyword>
<organism evidence="1 2">
    <name type="scientific">Cichorium intybus</name>
    <name type="common">Chicory</name>
    <dbReference type="NCBI Taxonomy" id="13427"/>
    <lineage>
        <taxon>Eukaryota</taxon>
        <taxon>Viridiplantae</taxon>
        <taxon>Streptophyta</taxon>
        <taxon>Embryophyta</taxon>
        <taxon>Tracheophyta</taxon>
        <taxon>Spermatophyta</taxon>
        <taxon>Magnoliopsida</taxon>
        <taxon>eudicotyledons</taxon>
        <taxon>Gunneridae</taxon>
        <taxon>Pentapetalae</taxon>
        <taxon>asterids</taxon>
        <taxon>campanulids</taxon>
        <taxon>Asterales</taxon>
        <taxon>Asteraceae</taxon>
        <taxon>Cichorioideae</taxon>
        <taxon>Cichorieae</taxon>
        <taxon>Cichoriinae</taxon>
        <taxon>Cichorium</taxon>
    </lineage>
</organism>
<evidence type="ECO:0000313" key="1">
    <source>
        <dbReference type="EMBL" id="KAI3688689.1"/>
    </source>
</evidence>
<accession>A0ACB8YUR0</accession>
<reference evidence="1 2" key="2">
    <citation type="journal article" date="2022" name="Mol. Ecol. Resour.">
        <title>The genomes of chicory, endive, great burdock and yacon provide insights into Asteraceae paleo-polyploidization history and plant inulin production.</title>
        <authorList>
            <person name="Fan W."/>
            <person name="Wang S."/>
            <person name="Wang H."/>
            <person name="Wang A."/>
            <person name="Jiang F."/>
            <person name="Liu H."/>
            <person name="Zhao H."/>
            <person name="Xu D."/>
            <person name="Zhang Y."/>
        </authorList>
    </citation>
    <scope>NUCLEOTIDE SEQUENCE [LARGE SCALE GENOMIC DNA]</scope>
    <source>
        <strain evidence="2">cv. Punajuju</strain>
        <tissue evidence="1">Leaves</tissue>
    </source>
</reference>
<proteinExistence type="predicted"/>
<evidence type="ECO:0000313" key="2">
    <source>
        <dbReference type="Proteomes" id="UP001055811"/>
    </source>
</evidence>
<gene>
    <name evidence="1" type="ORF">L2E82_46454</name>
</gene>
<dbReference type="Proteomes" id="UP001055811">
    <property type="component" value="Linkage Group LG09"/>
</dbReference>
<protein>
    <submittedName>
        <fullName evidence="1">Uncharacterized protein</fullName>
    </submittedName>
</protein>
<sequence length="124" mass="13645">MNTIITRPTITGATASCLLFLLYILLSHNDHSGSRWPAFYMPVVGILVVGGLLVVMARATMVTLITVFVMLACVGKRRRVLVLEGRKISSEVITHLFKVVIKERSVMAITCAVFCSTMAMVWVS</sequence>
<dbReference type="EMBL" id="CM042017">
    <property type="protein sequence ID" value="KAI3688689.1"/>
    <property type="molecule type" value="Genomic_DNA"/>
</dbReference>